<accession>A0A2V1JZW9</accession>
<evidence type="ECO:0000313" key="2">
    <source>
        <dbReference type="EMBL" id="PWF22984.1"/>
    </source>
</evidence>
<dbReference type="RefSeq" id="WP_109061601.1">
    <property type="nucleotide sequence ID" value="NZ_QETA01000003.1"/>
</dbReference>
<gene>
    <name evidence="2" type="ORF">DD235_08210</name>
</gene>
<dbReference type="Gene3D" id="3.40.50.1010">
    <property type="entry name" value="5'-nuclease"/>
    <property type="match status" value="1"/>
</dbReference>
<keyword evidence="3" id="KW-1185">Reference proteome</keyword>
<dbReference type="GO" id="GO:0004540">
    <property type="term" value="F:RNA nuclease activity"/>
    <property type="evidence" value="ECO:0007669"/>
    <property type="project" value="InterPro"/>
</dbReference>
<dbReference type="PANTHER" id="PTHR35811:SF1">
    <property type="entry name" value="HTH OST-TYPE DOMAIN-CONTAINING PROTEIN"/>
    <property type="match status" value="1"/>
</dbReference>
<dbReference type="EMBL" id="QETA01000003">
    <property type="protein sequence ID" value="PWF22984.1"/>
    <property type="molecule type" value="Genomic_DNA"/>
</dbReference>
<protein>
    <submittedName>
        <fullName evidence="2">NYN domain-containing protein</fullName>
    </submittedName>
</protein>
<name>A0A2V1JZW9_9BURK</name>
<reference evidence="3" key="1">
    <citation type="submission" date="2018-05" db="EMBL/GenBank/DDBJ databases">
        <authorList>
            <person name="Li Y."/>
        </authorList>
    </citation>
    <scope>NUCLEOTIDE SEQUENCE [LARGE SCALE GENOMIC DNA]</scope>
    <source>
        <strain evidence="3">3d-2-2</strain>
    </source>
</reference>
<comment type="caution">
    <text evidence="2">The sequence shown here is derived from an EMBL/GenBank/DDBJ whole genome shotgun (WGS) entry which is preliminary data.</text>
</comment>
<proteinExistence type="predicted"/>
<organism evidence="2 3">
    <name type="scientific">Corticimicrobacter populi</name>
    <dbReference type="NCBI Taxonomy" id="2175229"/>
    <lineage>
        <taxon>Bacteria</taxon>
        <taxon>Pseudomonadati</taxon>
        <taxon>Pseudomonadota</taxon>
        <taxon>Betaproteobacteria</taxon>
        <taxon>Burkholderiales</taxon>
        <taxon>Alcaligenaceae</taxon>
        <taxon>Corticimicrobacter</taxon>
    </lineage>
</organism>
<dbReference type="Pfam" id="PF01936">
    <property type="entry name" value="NYN"/>
    <property type="match status" value="1"/>
</dbReference>
<evidence type="ECO:0000313" key="3">
    <source>
        <dbReference type="Proteomes" id="UP000245212"/>
    </source>
</evidence>
<dbReference type="Proteomes" id="UP000245212">
    <property type="component" value="Unassembled WGS sequence"/>
</dbReference>
<dbReference type="PANTHER" id="PTHR35811">
    <property type="entry name" value="SLR1870 PROTEIN"/>
    <property type="match status" value="1"/>
</dbReference>
<evidence type="ECO:0000259" key="1">
    <source>
        <dbReference type="Pfam" id="PF01936"/>
    </source>
</evidence>
<dbReference type="InterPro" id="IPR021139">
    <property type="entry name" value="NYN"/>
</dbReference>
<feature type="domain" description="NYN" evidence="1">
    <location>
        <begin position="3"/>
        <end position="157"/>
    </location>
</feature>
<sequence>MKSALFIDFDNVYSCLKQLDLTYAERFAQQPAAWLSWLVDALQLPDGAPADAKRRILVRRCYLNPQVYQQFRARFNMAGFEIVDCPALTSGGKTSTDIHMVLDIVDLLQHEAHYDEFIVFSADADFTPVLRRLRRWDRRTTVLAVGFPSAAYRASADLLINPDDFIRYGLGIDDEPEPATVPMDIGADVEDLIRSHLQQTQRNISCAHMANLIIQKYPQLATDWNGHGTFRKFSETLDIEPFTFEWNASGGRLLAVDADTADTLPHEGWETTPHLYDIVSRIHEATDIPLLPPGKYRLLISLLSRDVASHPFNLVETSKRLRDASKDAAQPISRSAIQHVLRGILFRGHAFERGPNDPSTLQQKLTDNIRSLCLREQIILDTETEAAIQAWIPAT</sequence>
<dbReference type="AlphaFoldDB" id="A0A2V1JZW9"/>